<dbReference type="InterPro" id="IPR003959">
    <property type="entry name" value="ATPase_AAA_core"/>
</dbReference>
<dbReference type="CDD" id="cd00267">
    <property type="entry name" value="ABC_ATPase"/>
    <property type="match status" value="1"/>
</dbReference>
<dbReference type="PANTHER" id="PTHR32182:SF25">
    <property type="entry name" value="SLR1056 PROTEIN"/>
    <property type="match status" value="1"/>
</dbReference>
<dbReference type="Pfam" id="PF13304">
    <property type="entry name" value="AAA_21"/>
    <property type="match status" value="2"/>
</dbReference>
<keyword evidence="3" id="KW-1185">Reference proteome</keyword>
<dbReference type="Gene3D" id="3.40.50.300">
    <property type="entry name" value="P-loop containing nucleotide triphosphate hydrolases"/>
    <property type="match status" value="2"/>
</dbReference>
<proteinExistence type="predicted"/>
<dbReference type="PIRSF" id="PIRSF029347">
    <property type="entry name" value="RecF"/>
    <property type="match status" value="1"/>
</dbReference>
<comment type="caution">
    <text evidence="2">The sequence shown here is derived from an EMBL/GenBank/DDBJ whole genome shotgun (WGS) entry which is preliminary data.</text>
</comment>
<feature type="domain" description="ATPase AAA-type core" evidence="1">
    <location>
        <begin position="197"/>
        <end position="355"/>
    </location>
</feature>
<organism evidence="2 3">
    <name type="scientific">Comamonas sediminis</name>
    <dbReference type="NCBI Taxonomy" id="1783360"/>
    <lineage>
        <taxon>Bacteria</taxon>
        <taxon>Pseudomonadati</taxon>
        <taxon>Pseudomonadota</taxon>
        <taxon>Betaproteobacteria</taxon>
        <taxon>Burkholderiales</taxon>
        <taxon>Comamonadaceae</taxon>
        <taxon>Comamonas</taxon>
    </lineage>
</organism>
<protein>
    <submittedName>
        <fullName evidence="2">AAA family ATPase</fullName>
    </submittedName>
</protein>
<dbReference type="SUPFAM" id="SSF52540">
    <property type="entry name" value="P-loop containing nucleoside triphosphate hydrolases"/>
    <property type="match status" value="1"/>
</dbReference>
<dbReference type="PANTHER" id="PTHR32182">
    <property type="entry name" value="DNA REPLICATION AND REPAIR PROTEIN RECF"/>
    <property type="match status" value="1"/>
</dbReference>
<reference evidence="2 3" key="1">
    <citation type="journal article" date="2016" name="Int. J. Syst. Evol. Microbiol.">
        <title>Description of Comamonas sediminis sp. nov., isolated from lagoon sediments.</title>
        <authorList>
            <person name="Subhash Y."/>
            <person name="Bang J.J."/>
            <person name="You T.H."/>
            <person name="Lee S.S."/>
        </authorList>
    </citation>
    <scope>NUCLEOTIDE SEQUENCE [LARGE SCALE GENOMIC DNA]</scope>
    <source>
        <strain evidence="2 3">JCM 31169</strain>
    </source>
</reference>
<sequence length="397" mass="43492">MLSTLAIANYRSLRQLLVPLGQITVITGPNGSGKSSVYKALRLLADIAHGGVVRSLVREGGLASTLWAGPEEITARMRRGDVPVQGTVRRKPVQLQLGFASDEDGFGYAIDIGMPTPSTILKAFAHDPEIKHEALWAGPLWRPSATLVERQAAQLRLRGGGRSAASWLPVERPIPRWASMLTEFVDPVAAPEMLTVREQLRSWRFYDHFRSDVDAPARQPQLGTYTPVLSNDGADLAAAWETITAIGDHEALMAAVDDAFAGAKISVHQDGSRLALLMHQPGLLRPLHTNELSDGTLRYLLWIAALLTPRPPQMLVLNEPETSLHPDLLPALGRLIAVAARQTQVIVVTHANRLLAALEDAAAELDYQAIHLEKNLGETHIANIPASELPRWQWHER</sequence>
<dbReference type="EMBL" id="JBGBDC010000011">
    <property type="protein sequence ID" value="MEY2253622.1"/>
    <property type="molecule type" value="Genomic_DNA"/>
</dbReference>
<gene>
    <name evidence="2" type="ORF">AB7A72_21575</name>
</gene>
<feature type="domain" description="ATPase AAA-type core" evidence="1">
    <location>
        <begin position="23"/>
        <end position="106"/>
    </location>
</feature>
<dbReference type="InterPro" id="IPR014555">
    <property type="entry name" value="RecF-like"/>
</dbReference>
<accession>A0ABV4B7U2</accession>
<name>A0ABV4B7U2_9BURK</name>
<dbReference type="Proteomes" id="UP001562178">
    <property type="component" value="Unassembled WGS sequence"/>
</dbReference>
<evidence type="ECO:0000313" key="3">
    <source>
        <dbReference type="Proteomes" id="UP001562178"/>
    </source>
</evidence>
<evidence type="ECO:0000313" key="2">
    <source>
        <dbReference type="EMBL" id="MEY2253622.1"/>
    </source>
</evidence>
<dbReference type="InterPro" id="IPR027417">
    <property type="entry name" value="P-loop_NTPase"/>
</dbReference>
<evidence type="ECO:0000259" key="1">
    <source>
        <dbReference type="Pfam" id="PF13304"/>
    </source>
</evidence>
<dbReference type="RefSeq" id="WP_369461115.1">
    <property type="nucleotide sequence ID" value="NZ_JBGBDC010000011.1"/>
</dbReference>